<organism evidence="2 3">
    <name type="scientific">Cytospora leucostoma</name>
    <dbReference type="NCBI Taxonomy" id="1230097"/>
    <lineage>
        <taxon>Eukaryota</taxon>
        <taxon>Fungi</taxon>
        <taxon>Dikarya</taxon>
        <taxon>Ascomycota</taxon>
        <taxon>Pezizomycotina</taxon>
        <taxon>Sordariomycetes</taxon>
        <taxon>Sordariomycetidae</taxon>
        <taxon>Diaporthales</taxon>
        <taxon>Cytosporaceae</taxon>
        <taxon>Cytospora</taxon>
    </lineage>
</organism>
<name>A0A423WXG9_9PEZI</name>
<sequence length="176" mass="20657">MSTSEINEGIKRLLLGKSPTTEGYVYGFIHPSDMIFQTSAGSNPETHLIKIGRSIDYERRMREFIRKCKYVPHVVFAHFMHHHFRIELVVHLQLHNARLRDVGCTGCGAKHEEWFRVNVADAERIVSLWQSFTSCRPYDDHGGLLPMWRERLEAIDMDDADCWEHFIRGYPLHHPR</sequence>
<dbReference type="OrthoDB" id="2417614at2759"/>
<dbReference type="EMBL" id="LKEB01000035">
    <property type="protein sequence ID" value="ROW08187.1"/>
    <property type="molecule type" value="Genomic_DNA"/>
</dbReference>
<gene>
    <name evidence="2" type="ORF">VPNG_06891</name>
</gene>
<dbReference type="AlphaFoldDB" id="A0A423WXG9"/>
<keyword evidence="3" id="KW-1185">Reference proteome</keyword>
<dbReference type="STRING" id="1230097.A0A423WXG9"/>
<dbReference type="SMART" id="SM00974">
    <property type="entry name" value="T5orf172"/>
    <property type="match status" value="1"/>
</dbReference>
<dbReference type="InParanoid" id="A0A423WXG9"/>
<evidence type="ECO:0000313" key="2">
    <source>
        <dbReference type="EMBL" id="ROW08187.1"/>
    </source>
</evidence>
<reference evidence="2 3" key="1">
    <citation type="submission" date="2015-09" db="EMBL/GenBank/DDBJ databases">
        <title>Host preference determinants of Valsa canker pathogens revealed by comparative genomics.</title>
        <authorList>
            <person name="Yin Z."/>
            <person name="Huang L."/>
        </authorList>
    </citation>
    <scope>NUCLEOTIDE SEQUENCE [LARGE SCALE GENOMIC DNA]</scope>
    <source>
        <strain evidence="2 3">SXYLt</strain>
    </source>
</reference>
<dbReference type="InterPro" id="IPR053006">
    <property type="entry name" value="Meiosis_regulatory"/>
</dbReference>
<dbReference type="PANTHER" id="PTHR28094">
    <property type="entry name" value="MEIOTICALLY UP-REGULATED GENE 113 PROTEIN"/>
    <property type="match status" value="1"/>
</dbReference>
<dbReference type="InterPro" id="IPR018306">
    <property type="entry name" value="Phage_T5_Orf172_DNA-bd"/>
</dbReference>
<accession>A0A423WXG9</accession>
<evidence type="ECO:0000259" key="1">
    <source>
        <dbReference type="SMART" id="SM00974"/>
    </source>
</evidence>
<proteinExistence type="predicted"/>
<feature type="domain" description="Bacteriophage T5 Orf172 DNA-binding" evidence="1">
    <location>
        <begin position="43"/>
        <end position="129"/>
    </location>
</feature>
<comment type="caution">
    <text evidence="2">The sequence shown here is derived from an EMBL/GenBank/DDBJ whole genome shotgun (WGS) entry which is preliminary data.</text>
</comment>
<dbReference type="Proteomes" id="UP000285146">
    <property type="component" value="Unassembled WGS sequence"/>
</dbReference>
<dbReference type="Pfam" id="PF10544">
    <property type="entry name" value="T5orf172"/>
    <property type="match status" value="1"/>
</dbReference>
<dbReference type="PANTHER" id="PTHR28094:SF2">
    <property type="entry name" value="BACTERIOPHAGE T5 ORF172 DNA-BINDING DOMAIN-CONTAINING PROTEIN"/>
    <property type="match status" value="1"/>
</dbReference>
<evidence type="ECO:0000313" key="3">
    <source>
        <dbReference type="Proteomes" id="UP000285146"/>
    </source>
</evidence>
<protein>
    <recommendedName>
        <fullName evidence="1">Bacteriophage T5 Orf172 DNA-binding domain-containing protein</fullName>
    </recommendedName>
</protein>